<dbReference type="InterPro" id="IPR013766">
    <property type="entry name" value="Thioredoxin_domain"/>
</dbReference>
<accession>A0A1J4K1W2</accession>
<dbReference type="PROSITE" id="PS51352">
    <property type="entry name" value="THIOREDOXIN_2"/>
    <property type="match status" value="1"/>
</dbReference>
<dbReference type="Pfam" id="PF00085">
    <property type="entry name" value="Thioredoxin"/>
    <property type="match status" value="1"/>
</dbReference>
<protein>
    <recommendedName>
        <fullName evidence="1">Thioredoxin domain-containing protein</fullName>
    </recommendedName>
</protein>
<gene>
    <name evidence="2" type="ORF">TRFO_27449</name>
</gene>
<evidence type="ECO:0000313" key="3">
    <source>
        <dbReference type="Proteomes" id="UP000179807"/>
    </source>
</evidence>
<dbReference type="VEuPathDB" id="TrichDB:TRFO_27449"/>
<dbReference type="EMBL" id="MLAK01000775">
    <property type="protein sequence ID" value="OHT04946.1"/>
    <property type="molecule type" value="Genomic_DNA"/>
</dbReference>
<proteinExistence type="predicted"/>
<reference evidence="2" key="1">
    <citation type="submission" date="2016-10" db="EMBL/GenBank/DDBJ databases">
        <authorList>
            <person name="Benchimol M."/>
            <person name="Almeida L.G."/>
            <person name="Vasconcelos A.T."/>
            <person name="Perreira-Neves A."/>
            <person name="Rosa I.A."/>
            <person name="Tasca T."/>
            <person name="Bogo M.R."/>
            <person name="de Souza W."/>
        </authorList>
    </citation>
    <scope>NUCLEOTIDE SEQUENCE [LARGE SCALE GENOMIC DNA]</scope>
    <source>
        <strain evidence="2">K</strain>
    </source>
</reference>
<dbReference type="CDD" id="cd02961">
    <property type="entry name" value="PDI_a_family"/>
    <property type="match status" value="1"/>
</dbReference>
<dbReference type="SUPFAM" id="SSF52833">
    <property type="entry name" value="Thioredoxin-like"/>
    <property type="match status" value="1"/>
</dbReference>
<keyword evidence="3" id="KW-1185">Reference proteome</keyword>
<evidence type="ECO:0000313" key="2">
    <source>
        <dbReference type="EMBL" id="OHT04946.1"/>
    </source>
</evidence>
<dbReference type="PANTHER" id="PTHR45815:SF3">
    <property type="entry name" value="PROTEIN DISULFIDE-ISOMERASE A6"/>
    <property type="match status" value="1"/>
</dbReference>
<organism evidence="2 3">
    <name type="scientific">Tritrichomonas foetus</name>
    <dbReference type="NCBI Taxonomy" id="1144522"/>
    <lineage>
        <taxon>Eukaryota</taxon>
        <taxon>Metamonada</taxon>
        <taxon>Parabasalia</taxon>
        <taxon>Tritrichomonadida</taxon>
        <taxon>Tritrichomonadidae</taxon>
        <taxon>Tritrichomonas</taxon>
    </lineage>
</organism>
<feature type="domain" description="Thioredoxin" evidence="1">
    <location>
        <begin position="1"/>
        <end position="117"/>
    </location>
</feature>
<dbReference type="RefSeq" id="XP_068358082.1">
    <property type="nucleotide sequence ID" value="XM_068505555.1"/>
</dbReference>
<dbReference type="OrthoDB" id="10263751at2759"/>
<dbReference type="AlphaFoldDB" id="A0A1J4K1W2"/>
<dbReference type="Gene3D" id="3.40.30.10">
    <property type="entry name" value="Glutaredoxin"/>
    <property type="match status" value="1"/>
</dbReference>
<sequence>MLFAFITCVFSALEINRNQFEKLIVNGTGKMPIFVMFTSPDCPSCESAEMSFNDAYDEINDTVKFVKFDISKDQDFAEEFEITSLPTFVFFFKNTPVPYEGRRTINAFKAFVTDCVELLLPKVDDSWIDTDEDRVILFTHRRLVPKMLVHAYGKYHRRDINFAMTGNKTFAKAFPGVKFPSWWFFKGKTGKMEYKGVNQQLQLNRAIEKFFGVEPSKVGPKKATKPKETAYDDL</sequence>
<dbReference type="InterPro" id="IPR036249">
    <property type="entry name" value="Thioredoxin-like_sf"/>
</dbReference>
<dbReference type="Proteomes" id="UP000179807">
    <property type="component" value="Unassembled WGS sequence"/>
</dbReference>
<evidence type="ECO:0000259" key="1">
    <source>
        <dbReference type="PROSITE" id="PS51352"/>
    </source>
</evidence>
<dbReference type="GO" id="GO:0034976">
    <property type="term" value="P:response to endoplasmic reticulum stress"/>
    <property type="evidence" value="ECO:0007669"/>
    <property type="project" value="TreeGrafter"/>
</dbReference>
<dbReference type="GO" id="GO:0015035">
    <property type="term" value="F:protein-disulfide reductase activity"/>
    <property type="evidence" value="ECO:0007669"/>
    <property type="project" value="TreeGrafter"/>
</dbReference>
<comment type="caution">
    <text evidence="2">The sequence shown here is derived from an EMBL/GenBank/DDBJ whole genome shotgun (WGS) entry which is preliminary data.</text>
</comment>
<name>A0A1J4K1W2_9EUKA</name>
<dbReference type="GO" id="GO:0005788">
    <property type="term" value="C:endoplasmic reticulum lumen"/>
    <property type="evidence" value="ECO:0007669"/>
    <property type="project" value="TreeGrafter"/>
</dbReference>
<dbReference type="GeneID" id="94840259"/>
<dbReference type="PANTHER" id="PTHR45815">
    <property type="entry name" value="PROTEIN DISULFIDE-ISOMERASE A6"/>
    <property type="match status" value="1"/>
</dbReference>